<feature type="compositionally biased region" description="Basic and acidic residues" evidence="2">
    <location>
        <begin position="636"/>
        <end position="646"/>
    </location>
</feature>
<reference evidence="3" key="1">
    <citation type="submission" date="2022-07" db="EMBL/GenBank/DDBJ databases">
        <title>Draft genome sequence of Zalerion maritima ATCC 34329, a (micro)plastics degrading marine fungus.</title>
        <authorList>
            <person name="Paco A."/>
            <person name="Goncalves M.F.M."/>
            <person name="Rocha-Santos T.A.P."/>
            <person name="Alves A."/>
        </authorList>
    </citation>
    <scope>NUCLEOTIDE SEQUENCE</scope>
    <source>
        <strain evidence="3">ATCC 34329</strain>
    </source>
</reference>
<evidence type="ECO:0000256" key="2">
    <source>
        <dbReference type="SAM" id="MobiDB-lite"/>
    </source>
</evidence>
<feature type="region of interest" description="Disordered" evidence="2">
    <location>
        <begin position="1093"/>
        <end position="1238"/>
    </location>
</feature>
<evidence type="ECO:0000313" key="3">
    <source>
        <dbReference type="EMBL" id="KAJ2901284.1"/>
    </source>
</evidence>
<feature type="region of interest" description="Disordered" evidence="2">
    <location>
        <begin position="563"/>
        <end position="883"/>
    </location>
</feature>
<protein>
    <recommendedName>
        <fullName evidence="5">Pt repeat family protein</fullName>
    </recommendedName>
</protein>
<feature type="compositionally biased region" description="Low complexity" evidence="2">
    <location>
        <begin position="911"/>
        <end position="925"/>
    </location>
</feature>
<feature type="compositionally biased region" description="Polar residues" evidence="2">
    <location>
        <begin position="1598"/>
        <end position="1611"/>
    </location>
</feature>
<evidence type="ECO:0008006" key="5">
    <source>
        <dbReference type="Google" id="ProtNLM"/>
    </source>
</evidence>
<feature type="region of interest" description="Disordered" evidence="2">
    <location>
        <begin position="1510"/>
        <end position="1634"/>
    </location>
</feature>
<feature type="region of interest" description="Disordered" evidence="2">
    <location>
        <begin position="903"/>
        <end position="1027"/>
    </location>
</feature>
<feature type="compositionally biased region" description="Polar residues" evidence="2">
    <location>
        <begin position="1670"/>
        <end position="1680"/>
    </location>
</feature>
<feature type="compositionally biased region" description="Basic residues" evidence="2">
    <location>
        <begin position="1829"/>
        <end position="1840"/>
    </location>
</feature>
<feature type="region of interest" description="Disordered" evidence="2">
    <location>
        <begin position="1802"/>
        <end position="1936"/>
    </location>
</feature>
<name>A0AAD5RQ80_9PEZI</name>
<feature type="compositionally biased region" description="Low complexity" evidence="2">
    <location>
        <begin position="604"/>
        <end position="614"/>
    </location>
</feature>
<feature type="region of interest" description="Disordered" evidence="2">
    <location>
        <begin position="1"/>
        <end position="20"/>
    </location>
</feature>
<feature type="region of interest" description="Disordered" evidence="2">
    <location>
        <begin position="1667"/>
        <end position="1734"/>
    </location>
</feature>
<feature type="coiled-coil region" evidence="1">
    <location>
        <begin position="414"/>
        <end position="441"/>
    </location>
</feature>
<feature type="compositionally biased region" description="Polar residues" evidence="2">
    <location>
        <begin position="1285"/>
        <end position="1302"/>
    </location>
</feature>
<feature type="compositionally biased region" description="Basic and acidic residues" evidence="2">
    <location>
        <begin position="1522"/>
        <end position="1535"/>
    </location>
</feature>
<feature type="compositionally biased region" description="Polar residues" evidence="2">
    <location>
        <begin position="1805"/>
        <end position="1816"/>
    </location>
</feature>
<feature type="compositionally biased region" description="Basic and acidic residues" evidence="2">
    <location>
        <begin position="654"/>
        <end position="668"/>
    </location>
</feature>
<feature type="region of interest" description="Disordered" evidence="2">
    <location>
        <begin position="48"/>
        <end position="97"/>
    </location>
</feature>
<feature type="region of interest" description="Disordered" evidence="2">
    <location>
        <begin position="1364"/>
        <end position="1388"/>
    </location>
</feature>
<feature type="compositionally biased region" description="Polar residues" evidence="2">
    <location>
        <begin position="1097"/>
        <end position="1121"/>
    </location>
</feature>
<feature type="compositionally biased region" description="Low complexity" evidence="2">
    <location>
        <begin position="75"/>
        <end position="97"/>
    </location>
</feature>
<feature type="compositionally biased region" description="Polar residues" evidence="2">
    <location>
        <begin position="1884"/>
        <end position="1897"/>
    </location>
</feature>
<feature type="compositionally biased region" description="Low complexity" evidence="2">
    <location>
        <begin position="828"/>
        <end position="840"/>
    </location>
</feature>
<feature type="compositionally biased region" description="Polar residues" evidence="2">
    <location>
        <begin position="1374"/>
        <end position="1386"/>
    </location>
</feature>
<organism evidence="3 4">
    <name type="scientific">Zalerion maritima</name>
    <dbReference type="NCBI Taxonomy" id="339359"/>
    <lineage>
        <taxon>Eukaryota</taxon>
        <taxon>Fungi</taxon>
        <taxon>Dikarya</taxon>
        <taxon>Ascomycota</taxon>
        <taxon>Pezizomycotina</taxon>
        <taxon>Sordariomycetes</taxon>
        <taxon>Lulworthiomycetidae</taxon>
        <taxon>Lulworthiales</taxon>
        <taxon>Lulworthiaceae</taxon>
        <taxon>Zalerion</taxon>
    </lineage>
</organism>
<comment type="caution">
    <text evidence="3">The sequence shown here is derived from an EMBL/GenBank/DDBJ whole genome shotgun (WGS) entry which is preliminary data.</text>
</comment>
<feature type="compositionally biased region" description="Low complexity" evidence="2">
    <location>
        <begin position="1182"/>
        <end position="1191"/>
    </location>
</feature>
<dbReference type="EMBL" id="JAKWBI020000158">
    <property type="protein sequence ID" value="KAJ2901284.1"/>
    <property type="molecule type" value="Genomic_DNA"/>
</dbReference>
<proteinExistence type="predicted"/>
<accession>A0AAD5RQ80</accession>
<feature type="compositionally biased region" description="Low complexity" evidence="2">
    <location>
        <begin position="56"/>
        <end position="67"/>
    </location>
</feature>
<feature type="compositionally biased region" description="Polar residues" evidence="2">
    <location>
        <begin position="1538"/>
        <end position="1557"/>
    </location>
</feature>
<feature type="compositionally biased region" description="Acidic residues" evidence="2">
    <location>
        <begin position="1333"/>
        <end position="1342"/>
    </location>
</feature>
<feature type="compositionally biased region" description="Polar residues" evidence="2">
    <location>
        <begin position="1321"/>
        <end position="1331"/>
    </location>
</feature>
<dbReference type="Proteomes" id="UP001201980">
    <property type="component" value="Unassembled WGS sequence"/>
</dbReference>
<feature type="region of interest" description="Disordered" evidence="2">
    <location>
        <begin position="1256"/>
        <end position="1342"/>
    </location>
</feature>
<feature type="compositionally biased region" description="Basic and acidic residues" evidence="2">
    <location>
        <begin position="978"/>
        <end position="991"/>
    </location>
</feature>
<keyword evidence="1" id="KW-0175">Coiled coil</keyword>
<keyword evidence="4" id="KW-1185">Reference proteome</keyword>
<feature type="compositionally biased region" description="Low complexity" evidence="2">
    <location>
        <begin position="744"/>
        <end position="758"/>
    </location>
</feature>
<gene>
    <name evidence="3" type="ORF">MKZ38_001993</name>
</gene>
<evidence type="ECO:0000313" key="4">
    <source>
        <dbReference type="Proteomes" id="UP001201980"/>
    </source>
</evidence>
<sequence>MSWDASAVPRGRSDGLGSPFLGARTFSSTGSHRQKGYADINSYTLSPSPGFENSVPQHGGSQSQFFGPQPPQTPFSPISPASPSFSSLDSPRPSTMMTMMMGSGRVEPAMGVKAYFWFEDPVRAQYNRSYTSSTNFEPNDKILRGLARRIDHCSRELITRKDFTALEDIREYNGTLKPLRYEVTFQIYLRGSGVWTEKSYRSFQKNPLNMENAKEVILSAHRTIGLFLRRHDKDFIWVDGPIKEQLSMGPELSQPLIGFPAPLTCIPRSRFIETTQSFESLPGYTVELLLSSRWRRRQPMPWEKLIRVNSRQCTPLNLPTAEQIFWKLARRVDEAIETRKMVFEEMHKFCDGLDGTYQCHHYEENAFEMMVSISNHLGPAFTHLRRNFRTDMILFPDPENNDCEAFLDALKPVFAESRNNADRMLDNLNDLELRVVELRGRGWAVERPLTLTLGSSGSYSRRSVEAILERVETAIYHILTGNDVICRITAHKRGHLILDKTLLAQRERGIFRRDIPNPEVEKQAFVDRLENQTYDELAMVCLDTCSLQDFPDFDVKVAHPATDPVDEAKARPGTTPQQSTQAPAADRTVKLAPAVSHAVRRGSDAASSAGSDGVSGEDEPVEDTVHNKYRWGKLVPSDRDSIHTDTDTNSGTREVPENETPHLPEKKTPTTPRYNLFPSDSVPKLASASVRTSGDSAPAPKTPELPSKNLPLSVPIQQPEKEQDSNIASRAAEDPSPETILDDSNPSTSSESRTSPSEVEIQDEIPPAESTAPVADALFPAPREPQIETPTQDGQSFMERTDSKASVHSRPSTKHADSIPSTPSLDMSSPSRNSPRNSLLITPQYFPHAGGAGKFFEVQGDSSDDGRPSIDLPESPTLGTKRHGDMFRIANAIVSKPTFHDAHVAPSPVESHSSGLNDLNSLSSSQKTIQATAASNPEPSNSEIEITEDTNVGSIGDNERVAEPELPAFVSAEPEPEPEVHRPVGHGREEPSSDATILDESVESTPSHSEPHPGSNLSLGGQDPANVRRTANTIDVLFDEVEKLGFPAIAPTPDVESEITAKDGPASVKFCDIPKLSSSSSVSETRAIHESLGADVSDTSWQEPTNFTQRDLQTPNEQISTRADDVEIKLTPTSTPSHDESHHGDHLQFPEYDFLHKPKEEQRVSIPEFPNTPSSSGLAEADPTTLDDPPTNTNASYSECEPTPAPTAELDTVEGDTAHDPPQIVLLEENSQNNSLEHHDTKGVLADLNAEELIAPPEPPIECTEGPVDTDSLTIAPDPVGVFSEDTSVKSNSVRDNGSSSPLAHAEEEPSYNAVVPLDPQLTNASVNRDSNSLEDGETQDEFEDDGALIAHLEELSRNVEVGFRDRSPPRGLNTASVPLQPSNDLENPPNASVILGHEKQASMDPGTKADATTSEVEQPENPILEVALPNITKHHESEESIVPLDKGLLVAEDAEVTEHCIADAPIMQTKPPIPKLAALPDVEVAANVPIPNIDENDVDLDEEPIPCTTETTEQSVPTHPKATEAPKDFGEEIKLPSTATTAKSEPNSKVFSQTENIFRAPEAELTASTSDVEQPTGKKIDTVFDGPTAEAYPGSSIEITSQAPDSSESVQELDDTEVPKIKYGVDGSQQEEERIPEAGQLTTEGKHSFSLVTEAFPDLVISPVRSRTGGLSINTSHSHLPSEADDEELTTPKATNQDYFTMPPPSPDPFPDSVAGTSRPLRRKASSLYSTNGPRSSISTFLSVTTDHEPKTSYERLSIKDLPVAPRSPFFPASAGYVGLHEEKRVEFGLRNALMGPFRRVSGHVSSRPSTSGTMTPGGEKGKDKEKRRIRWGRERRRGKSVDIASLAKFTGPSGGKKLTKKNPVVGGEEDVPGVPAIPPEHMQQQYHEQRGSNSPAACDSDRPRSSFASSRKSKGVPVTAHPVKTTEQSEGGNPLPRLMIIFAGVTIAGKMLVGPGGP</sequence>
<evidence type="ECO:0000256" key="1">
    <source>
        <dbReference type="SAM" id="Coils"/>
    </source>
</evidence>
<feature type="compositionally biased region" description="Polar residues" evidence="2">
    <location>
        <begin position="926"/>
        <end position="953"/>
    </location>
</feature>
<feature type="compositionally biased region" description="Basic and acidic residues" evidence="2">
    <location>
        <begin position="1137"/>
        <end position="1163"/>
    </location>
</feature>